<dbReference type="GO" id="GO:0016020">
    <property type="term" value="C:membrane"/>
    <property type="evidence" value="ECO:0007669"/>
    <property type="project" value="InterPro"/>
</dbReference>
<keyword evidence="1" id="KW-0812">Transmembrane</keyword>
<feature type="transmembrane region" description="Helical" evidence="1">
    <location>
        <begin position="255"/>
        <end position="273"/>
    </location>
</feature>
<dbReference type="PANTHER" id="PTHR22911">
    <property type="entry name" value="ACYL-MALONYL CONDENSING ENZYME-RELATED"/>
    <property type="match status" value="1"/>
</dbReference>
<feature type="transmembrane region" description="Helical" evidence="1">
    <location>
        <begin position="200"/>
        <end position="218"/>
    </location>
</feature>
<feature type="transmembrane region" description="Helical" evidence="1">
    <location>
        <begin position="28"/>
        <end position="49"/>
    </location>
</feature>
<proteinExistence type="predicted"/>
<evidence type="ECO:0000259" key="2">
    <source>
        <dbReference type="Pfam" id="PF00892"/>
    </source>
</evidence>
<evidence type="ECO:0000313" key="3">
    <source>
        <dbReference type="EMBL" id="GGE13713.1"/>
    </source>
</evidence>
<keyword evidence="4" id="KW-1185">Reference proteome</keyword>
<feature type="transmembrane region" description="Helical" evidence="1">
    <location>
        <begin position="174"/>
        <end position="194"/>
    </location>
</feature>
<sequence length="290" mass="30771">MRGLVLVFAATILWSSVGFFVRLLDLDVWTVLGWRSFFGAIGLFLIMLWQYGRGSGRAIAGLSRAGLVAIPVAALSMFAYVASLTLTDVANVMTIYATVPFVAAGIAFLWLGERPSRRVVIASALSFCGIALMAVTALGGSDMRGNALAFVMTLGFSFMLVLARREPGLPMAPVNLAGALICFFAALPLMPAAWPTPGQFLILAVFGLSTNALAYILFLTGGRHIPSGEASLITLLDVVLGPLWVFLAFGEVPSPMALVATATVLAATTWYILGLRFDRPGLAETEACRS</sequence>
<keyword evidence="1" id="KW-0472">Membrane</keyword>
<reference evidence="3" key="1">
    <citation type="journal article" date="2014" name="Int. J. Syst. Evol. Microbiol.">
        <title>Complete genome sequence of Corynebacterium casei LMG S-19264T (=DSM 44701T), isolated from a smear-ripened cheese.</title>
        <authorList>
            <consortium name="US DOE Joint Genome Institute (JGI-PGF)"/>
            <person name="Walter F."/>
            <person name="Albersmeier A."/>
            <person name="Kalinowski J."/>
            <person name="Ruckert C."/>
        </authorList>
    </citation>
    <scope>NUCLEOTIDE SEQUENCE</scope>
    <source>
        <strain evidence="3">CGMCC 1.15367</strain>
    </source>
</reference>
<feature type="domain" description="EamA" evidence="2">
    <location>
        <begin position="2"/>
        <end position="134"/>
    </location>
</feature>
<dbReference type="Proteomes" id="UP000644699">
    <property type="component" value="Unassembled WGS sequence"/>
</dbReference>
<reference evidence="3" key="2">
    <citation type="submission" date="2020-09" db="EMBL/GenBank/DDBJ databases">
        <authorList>
            <person name="Sun Q."/>
            <person name="Zhou Y."/>
        </authorList>
    </citation>
    <scope>NUCLEOTIDE SEQUENCE</scope>
    <source>
        <strain evidence="3">CGMCC 1.15367</strain>
    </source>
</reference>
<accession>A0A916ZTP4</accession>
<name>A0A916ZTP4_9HYPH</name>
<dbReference type="SUPFAM" id="SSF103481">
    <property type="entry name" value="Multidrug resistance efflux transporter EmrE"/>
    <property type="match status" value="2"/>
</dbReference>
<evidence type="ECO:0000256" key="1">
    <source>
        <dbReference type="SAM" id="Phobius"/>
    </source>
</evidence>
<feature type="transmembrane region" description="Helical" evidence="1">
    <location>
        <begin position="61"/>
        <end position="81"/>
    </location>
</feature>
<gene>
    <name evidence="3" type="ORF">GCM10011390_36050</name>
</gene>
<feature type="transmembrane region" description="Helical" evidence="1">
    <location>
        <begin position="119"/>
        <end position="139"/>
    </location>
</feature>
<dbReference type="Pfam" id="PF00892">
    <property type="entry name" value="EamA"/>
    <property type="match status" value="2"/>
</dbReference>
<organism evidence="3 4">
    <name type="scientific">Aureimonas endophytica</name>
    <dbReference type="NCBI Taxonomy" id="2027858"/>
    <lineage>
        <taxon>Bacteria</taxon>
        <taxon>Pseudomonadati</taxon>
        <taxon>Pseudomonadota</taxon>
        <taxon>Alphaproteobacteria</taxon>
        <taxon>Hyphomicrobiales</taxon>
        <taxon>Aurantimonadaceae</taxon>
        <taxon>Aureimonas</taxon>
    </lineage>
</organism>
<feature type="transmembrane region" description="Helical" evidence="1">
    <location>
        <begin position="230"/>
        <end position="249"/>
    </location>
</feature>
<dbReference type="EMBL" id="BMIQ01000006">
    <property type="protein sequence ID" value="GGE13713.1"/>
    <property type="molecule type" value="Genomic_DNA"/>
</dbReference>
<feature type="transmembrane region" description="Helical" evidence="1">
    <location>
        <begin position="145"/>
        <end position="162"/>
    </location>
</feature>
<keyword evidence="1" id="KW-1133">Transmembrane helix</keyword>
<evidence type="ECO:0000313" key="4">
    <source>
        <dbReference type="Proteomes" id="UP000644699"/>
    </source>
</evidence>
<protein>
    <submittedName>
        <fullName evidence="3">Permease</fullName>
    </submittedName>
</protein>
<dbReference type="AlphaFoldDB" id="A0A916ZTP4"/>
<dbReference type="InterPro" id="IPR037185">
    <property type="entry name" value="EmrE-like"/>
</dbReference>
<dbReference type="InterPro" id="IPR000620">
    <property type="entry name" value="EamA_dom"/>
</dbReference>
<feature type="transmembrane region" description="Helical" evidence="1">
    <location>
        <begin position="93"/>
        <end position="112"/>
    </location>
</feature>
<comment type="caution">
    <text evidence="3">The sequence shown here is derived from an EMBL/GenBank/DDBJ whole genome shotgun (WGS) entry which is preliminary data.</text>
</comment>
<dbReference type="PANTHER" id="PTHR22911:SF135">
    <property type="entry name" value="BLR4310 PROTEIN"/>
    <property type="match status" value="1"/>
</dbReference>
<feature type="domain" description="EamA" evidence="2">
    <location>
        <begin position="145"/>
        <end position="269"/>
    </location>
</feature>